<reference evidence="1" key="1">
    <citation type="journal article" date="2021" name="Evol. Appl.">
        <title>The genome of the Pyrenean desman and the effects of bottlenecks and inbreeding on the genomic landscape of an endangered species.</title>
        <authorList>
            <person name="Escoda L."/>
            <person name="Castresana J."/>
        </authorList>
    </citation>
    <scope>NUCLEOTIDE SEQUENCE</scope>
    <source>
        <strain evidence="1">IBE-C5619</strain>
    </source>
</reference>
<keyword evidence="2" id="KW-1185">Reference proteome</keyword>
<sequence>MCLRCPWWHHRCEGAKIQCLGLPVSLLVPRTGKVEAVKSLHTRTCTLSLMVLDVLKALAHEKKNAWSDAGYSTAPVYHRVPQLEFSDTSLTDMVTLQT</sequence>
<accession>A0A8J6DTH2</accession>
<protein>
    <submittedName>
        <fullName evidence="1">Uncharacterized protein</fullName>
    </submittedName>
</protein>
<evidence type="ECO:0000313" key="1">
    <source>
        <dbReference type="EMBL" id="KAG8520206.1"/>
    </source>
</evidence>
<gene>
    <name evidence="1" type="ORF">J0S82_004169</name>
</gene>
<dbReference type="EMBL" id="JAGFMF010011576">
    <property type="protein sequence ID" value="KAG8520206.1"/>
    <property type="molecule type" value="Genomic_DNA"/>
</dbReference>
<evidence type="ECO:0000313" key="2">
    <source>
        <dbReference type="Proteomes" id="UP000700334"/>
    </source>
</evidence>
<organism evidence="1 2">
    <name type="scientific">Galemys pyrenaicus</name>
    <name type="common">Iberian desman</name>
    <name type="synonym">Pyrenean desman</name>
    <dbReference type="NCBI Taxonomy" id="202257"/>
    <lineage>
        <taxon>Eukaryota</taxon>
        <taxon>Metazoa</taxon>
        <taxon>Chordata</taxon>
        <taxon>Craniata</taxon>
        <taxon>Vertebrata</taxon>
        <taxon>Euteleostomi</taxon>
        <taxon>Mammalia</taxon>
        <taxon>Eutheria</taxon>
        <taxon>Laurasiatheria</taxon>
        <taxon>Eulipotyphla</taxon>
        <taxon>Talpidae</taxon>
        <taxon>Galemys</taxon>
    </lineage>
</organism>
<comment type="caution">
    <text evidence="1">The sequence shown here is derived from an EMBL/GenBank/DDBJ whole genome shotgun (WGS) entry which is preliminary data.</text>
</comment>
<dbReference type="AlphaFoldDB" id="A0A8J6DTH2"/>
<proteinExistence type="predicted"/>
<dbReference type="Proteomes" id="UP000700334">
    <property type="component" value="Unassembled WGS sequence"/>
</dbReference>
<name>A0A8J6DTH2_GALPY</name>